<evidence type="ECO:0008006" key="4">
    <source>
        <dbReference type="Google" id="ProtNLM"/>
    </source>
</evidence>
<evidence type="ECO:0000256" key="1">
    <source>
        <dbReference type="SAM" id="SignalP"/>
    </source>
</evidence>
<evidence type="ECO:0000313" key="2">
    <source>
        <dbReference type="EMBL" id="TCP24656.1"/>
    </source>
</evidence>
<proteinExistence type="predicted"/>
<dbReference type="Proteomes" id="UP000294564">
    <property type="component" value="Unassembled WGS sequence"/>
</dbReference>
<feature type="signal peptide" evidence="1">
    <location>
        <begin position="1"/>
        <end position="18"/>
    </location>
</feature>
<accession>A0A4V2SLU9</accession>
<sequence>MKKILLVFFILTTAITFSQNYNPVINYYINGTPTNGVKINTNLPFADGYGMPTLIIEGYDYHSGNTIGLILTYYVYNNIFLKKSVSSFGGFTPEIKLFNENGKVIIFINEKRYFSRFSIRAYEKGKGLNDTHFQNWTITDELPTGTNETIVPYQNKFDGDVRFKDGIWDGSGNVGIGTNTPDRNLTVQGHVNIGGTTNGHLWVRHINGKEPTTANDGNLYLNYSNGKNVWIGGASGSDFVVPKGRIMIGRTSADAPLTVRGTTEDILGRFETATPSDKVKGIRINAKTTGDVFKYFDIALDAESDKAGLGIGTSSGNLPIGKTNLDVAQIVIDKNGGKVGIGTSNPDAKLAVNGTVHAKEVRVDLNNWPDYVFENNYNLPTLEEVEKQIKEKGHLPNIPSAEEVKKNGVQLGEMNKKLLEKIEELTLYTIQQEKDNKKLLSIIKKLEERISKLENK</sequence>
<dbReference type="EMBL" id="SLXM01000005">
    <property type="protein sequence ID" value="TCP24656.1"/>
    <property type="molecule type" value="Genomic_DNA"/>
</dbReference>
<dbReference type="RefSeq" id="WP_132794715.1">
    <property type="nucleotide sequence ID" value="NZ_SLXM01000005.1"/>
</dbReference>
<keyword evidence="3" id="KW-1185">Reference proteome</keyword>
<dbReference type="AlphaFoldDB" id="A0A4V2SLU9"/>
<name>A0A4V2SLU9_9FLAO</name>
<reference evidence="2 3" key="1">
    <citation type="submission" date="2019-03" db="EMBL/GenBank/DDBJ databases">
        <title>Genomic Encyclopedia of Type Strains, Phase IV (KMG-IV): sequencing the most valuable type-strain genomes for metagenomic binning, comparative biology and taxonomic classification.</title>
        <authorList>
            <person name="Goeker M."/>
        </authorList>
    </citation>
    <scope>NUCLEOTIDE SEQUENCE [LARGE SCALE GENOMIC DNA]</scope>
    <source>
        <strain evidence="2 3">DSM 14836</strain>
    </source>
</reference>
<organism evidence="2 3">
    <name type="scientific">Tenacibaculum skagerrakense</name>
    <dbReference type="NCBI Taxonomy" id="186571"/>
    <lineage>
        <taxon>Bacteria</taxon>
        <taxon>Pseudomonadati</taxon>
        <taxon>Bacteroidota</taxon>
        <taxon>Flavobacteriia</taxon>
        <taxon>Flavobacteriales</taxon>
        <taxon>Flavobacteriaceae</taxon>
        <taxon>Tenacibaculum</taxon>
    </lineage>
</organism>
<protein>
    <recommendedName>
        <fullName evidence="4">Endosialidase-like protein</fullName>
    </recommendedName>
</protein>
<dbReference type="OrthoDB" id="9808753at2"/>
<comment type="caution">
    <text evidence="2">The sequence shown here is derived from an EMBL/GenBank/DDBJ whole genome shotgun (WGS) entry which is preliminary data.</text>
</comment>
<evidence type="ECO:0000313" key="3">
    <source>
        <dbReference type="Proteomes" id="UP000294564"/>
    </source>
</evidence>
<feature type="chain" id="PRO_5020798649" description="Endosialidase-like protein" evidence="1">
    <location>
        <begin position="19"/>
        <end position="456"/>
    </location>
</feature>
<keyword evidence="1" id="KW-0732">Signal</keyword>
<gene>
    <name evidence="2" type="ORF">EV195_10587</name>
</gene>